<dbReference type="AlphaFoldDB" id="A0A3S0NAF7"/>
<dbReference type="PANTHER" id="PTHR30189">
    <property type="entry name" value="LPS-ASSEMBLY PROTEIN"/>
    <property type="match status" value="1"/>
</dbReference>
<dbReference type="EMBL" id="RXYK01000005">
    <property type="protein sequence ID" value="RTY38398.1"/>
    <property type="molecule type" value="Genomic_DNA"/>
</dbReference>
<gene>
    <name evidence="3" type="ORF">EKD02_04745</name>
</gene>
<accession>A0A3S0NAF7</accession>
<reference evidence="3 4" key="1">
    <citation type="submission" date="2018-12" db="EMBL/GenBank/DDBJ databases">
        <authorList>
            <person name="Lunina O.N."/>
            <person name="Grouzdev D.S."/>
            <person name="Gorlenko V.M."/>
            <person name="Savvichev A.S."/>
        </authorList>
    </citation>
    <scope>NUCLEOTIDE SEQUENCE [LARGE SCALE GENOMIC DNA]</scope>
    <source>
        <strain evidence="3 4">BrKhr-17</strain>
    </source>
</reference>
<evidence type="ECO:0000259" key="2">
    <source>
        <dbReference type="Pfam" id="PF19838"/>
    </source>
</evidence>
<dbReference type="InterPro" id="IPR050218">
    <property type="entry name" value="LptD"/>
</dbReference>
<feature type="chain" id="PRO_5018611194" evidence="1">
    <location>
        <begin position="22"/>
        <end position="889"/>
    </location>
</feature>
<sequence length="889" mass="97564">MKSLQQSIRILLLTLFLPAFSSLGLSPAASGQEPAAADSSSSSPVKPFSGLFKAQPDTLSGSGGGVSGPVVYAARDSMVYLLDSKKLELWGKGVVTHEGATIKAPKIIINNASSTLTAYGKTDSAKTLVDPAAFSDSGGGFSGEVITYNFDTRKGRTFEASSSSNGIIFDGDDVTRLPDGDLSIKGCSFTTCDLEEPHYWFSASRAHIAPDSWISAWPIVMYVRPEIFSYRLPVIPLLPLPYMVFPISSGRKSGFLIARPGVDGDGFMLSNLGYFWAINDYMDLRLEGDIGAGGDWRIGERFRYVKSGDYSGSLTGEYSEEEAGSSWNARIIHSQAIDEKTTLNANMQFIGGERETDLNSIDSETIVTEQSNASASLSRTFHDNNSVAELSYNRSEDLRNNNSSQRVASSYFQNRIYPFLTSNDWRSNVSVATGVSYAGDFISSGDTESTGNAINANVDVGYYKRYSDNFTALFTQGLSIQNAEPDTTLYPTAYTGARVVMPLRMQSTLYRHFNVNPSLTFVHYEPESDSATTSSTVVFSTDISTRLYGTVDTPWLEHLMGLKALRHTIVPTVSYTWNPSFSGTDFSYDPYGWYNPLFFGRFEAPSFTGVPAGQSTLGISLKNLLHGKFRGSEYPGIEGEEGSDRSRELLSLTARTEYNAAADSLKWAPLTLRAEVTPFSDHFLLSAGGMYDPYSYNSSTGERIDRSSSSEGYGIMRFVKGFVNMSLSFEGDRPGGEVSGTSRSSAAPLVMNANQSTFLESMNMGDFSDIDYTLPWQIQMSLLLSKDRTDSNYPGRTVSAETMSLLNAMVKLGLSSHWQLWLNAGYDLQKNEMAFPMVQIHRDLHCWQLAFQWVPFGEFKSYSLQIGLKAPQLRDIRFKQSGTSLGGGS</sequence>
<dbReference type="GO" id="GO:1990351">
    <property type="term" value="C:transporter complex"/>
    <property type="evidence" value="ECO:0007669"/>
    <property type="project" value="TreeGrafter"/>
</dbReference>
<feature type="signal peptide" evidence="1">
    <location>
        <begin position="1"/>
        <end position="21"/>
    </location>
</feature>
<dbReference type="GO" id="GO:0009279">
    <property type="term" value="C:cell outer membrane"/>
    <property type="evidence" value="ECO:0007669"/>
    <property type="project" value="TreeGrafter"/>
</dbReference>
<feature type="domain" description="LPS-assembly protein LptD central" evidence="2">
    <location>
        <begin position="235"/>
        <end position="694"/>
    </location>
</feature>
<dbReference type="InterPro" id="IPR045659">
    <property type="entry name" value="LptD_2"/>
</dbReference>
<dbReference type="PANTHER" id="PTHR30189:SF1">
    <property type="entry name" value="LPS-ASSEMBLY PROTEIN LPTD"/>
    <property type="match status" value="1"/>
</dbReference>
<dbReference type="RefSeq" id="WP_126384097.1">
    <property type="nucleotide sequence ID" value="NZ_RXYK01000005.1"/>
</dbReference>
<dbReference type="Proteomes" id="UP000279908">
    <property type="component" value="Unassembled WGS sequence"/>
</dbReference>
<organism evidence="3 4">
    <name type="scientific">Chlorobium phaeovibrioides</name>
    <dbReference type="NCBI Taxonomy" id="1094"/>
    <lineage>
        <taxon>Bacteria</taxon>
        <taxon>Pseudomonadati</taxon>
        <taxon>Chlorobiota</taxon>
        <taxon>Chlorobiia</taxon>
        <taxon>Chlorobiales</taxon>
        <taxon>Chlorobiaceae</taxon>
        <taxon>Chlorobium/Pelodictyon group</taxon>
        <taxon>Chlorobium</taxon>
    </lineage>
</organism>
<protein>
    <submittedName>
        <fullName evidence="3">LPS-assembly protein LptD</fullName>
    </submittedName>
</protein>
<evidence type="ECO:0000256" key="1">
    <source>
        <dbReference type="SAM" id="SignalP"/>
    </source>
</evidence>
<evidence type="ECO:0000313" key="3">
    <source>
        <dbReference type="EMBL" id="RTY38398.1"/>
    </source>
</evidence>
<name>A0A3S0NAF7_CHLPH</name>
<keyword evidence="1" id="KW-0732">Signal</keyword>
<evidence type="ECO:0000313" key="4">
    <source>
        <dbReference type="Proteomes" id="UP000279908"/>
    </source>
</evidence>
<proteinExistence type="predicted"/>
<dbReference type="Pfam" id="PF19838">
    <property type="entry name" value="LptD_2"/>
    <property type="match status" value="1"/>
</dbReference>
<comment type="caution">
    <text evidence="3">The sequence shown here is derived from an EMBL/GenBank/DDBJ whole genome shotgun (WGS) entry which is preliminary data.</text>
</comment>